<dbReference type="CDD" id="cd08048">
    <property type="entry name" value="HFD_TAF11"/>
    <property type="match status" value="1"/>
</dbReference>
<keyword evidence="5" id="KW-0539">Nucleus</keyword>
<feature type="region of interest" description="Disordered" evidence="6">
    <location>
        <begin position="1"/>
        <end position="161"/>
    </location>
</feature>
<dbReference type="PANTHER" id="PTHR13218">
    <property type="entry name" value="TRANSCRIPTION INITIATION FACTOR TFIID SUBUNIT 11-RELATED"/>
    <property type="match status" value="1"/>
</dbReference>
<dbReference type="InterPro" id="IPR006809">
    <property type="entry name" value="TAFII28_dom"/>
</dbReference>
<dbReference type="GO" id="GO:0005669">
    <property type="term" value="C:transcription factor TFIID complex"/>
    <property type="evidence" value="ECO:0007669"/>
    <property type="project" value="InterPro"/>
</dbReference>
<feature type="compositionally biased region" description="Basic and acidic residues" evidence="6">
    <location>
        <begin position="256"/>
        <end position="269"/>
    </location>
</feature>
<protein>
    <submittedName>
        <fullName evidence="8">Related to transcription initiation factor IID beta chain</fullName>
    </submittedName>
</protein>
<gene>
    <name evidence="8" type="ORF">DNG_01999</name>
</gene>
<dbReference type="Proteomes" id="UP001187682">
    <property type="component" value="Unassembled WGS sequence"/>
</dbReference>
<name>A0AAE8MU53_9PEZI</name>
<dbReference type="SUPFAM" id="SSF47113">
    <property type="entry name" value="Histone-fold"/>
    <property type="match status" value="1"/>
</dbReference>
<dbReference type="PANTHER" id="PTHR13218:SF8">
    <property type="entry name" value="TRANSCRIPTION INITIATION FACTOR TFIID SUBUNIT 11"/>
    <property type="match status" value="1"/>
</dbReference>
<evidence type="ECO:0000256" key="4">
    <source>
        <dbReference type="ARBA" id="ARBA00023163"/>
    </source>
</evidence>
<dbReference type="EMBL" id="ONZQ02000002">
    <property type="protein sequence ID" value="SPN98960.1"/>
    <property type="molecule type" value="Genomic_DNA"/>
</dbReference>
<comment type="subcellular location">
    <subcellularLocation>
        <location evidence="1">Nucleus</location>
    </subcellularLocation>
</comment>
<evidence type="ECO:0000256" key="5">
    <source>
        <dbReference type="ARBA" id="ARBA00023242"/>
    </source>
</evidence>
<dbReference type="Pfam" id="PF04719">
    <property type="entry name" value="TAFII28"/>
    <property type="match status" value="1"/>
</dbReference>
<evidence type="ECO:0000313" key="9">
    <source>
        <dbReference type="Proteomes" id="UP001187682"/>
    </source>
</evidence>
<organism evidence="8 9">
    <name type="scientific">Cephalotrichum gorgonifer</name>
    <dbReference type="NCBI Taxonomy" id="2041049"/>
    <lineage>
        <taxon>Eukaryota</taxon>
        <taxon>Fungi</taxon>
        <taxon>Dikarya</taxon>
        <taxon>Ascomycota</taxon>
        <taxon>Pezizomycotina</taxon>
        <taxon>Sordariomycetes</taxon>
        <taxon>Hypocreomycetidae</taxon>
        <taxon>Microascales</taxon>
        <taxon>Microascaceae</taxon>
        <taxon>Cephalotrichum</taxon>
    </lineage>
</organism>
<feature type="compositionally biased region" description="Polar residues" evidence="6">
    <location>
        <begin position="9"/>
        <end position="25"/>
    </location>
</feature>
<dbReference type="InterPro" id="IPR045127">
    <property type="entry name" value="TAF11-like"/>
</dbReference>
<dbReference type="Gene3D" id="1.10.20.10">
    <property type="entry name" value="Histone, subunit A"/>
    <property type="match status" value="1"/>
</dbReference>
<feature type="region of interest" description="Disordered" evidence="6">
    <location>
        <begin position="240"/>
        <end position="269"/>
    </location>
</feature>
<sequence length="316" mass="33984">MASPPNYAHSPTASSPPYQTPQMTASKKRTASDLSGPAPPSLKRRKASNLSVSSTSAHPLRQTSFPPEAADAARRSPSVDDASIVSGSAVSGPAKKKRGRKAKNADASSKEATPSLVGGRSGGGSGGAAEKERRAAEDEDDEANAMEMEGGQSEEQKNEERRLRGVLAQALDRVQYDRYERWRAVRIPEAAVRRLINTTVSQSVPQNAVLLTKLIAKVFLGDIIEGARRVQGEWIEATGESQCDLPTPPLAPGVEPPERKSDQPRGPLRPEHLQEAVRRYKASGEGASVGMLGLWNAQQGSGVERFSTKNSRRIFR</sequence>
<dbReference type="GO" id="GO:0051123">
    <property type="term" value="P:RNA polymerase II preinitiation complex assembly"/>
    <property type="evidence" value="ECO:0007669"/>
    <property type="project" value="InterPro"/>
</dbReference>
<keyword evidence="3" id="KW-0805">Transcription regulation</keyword>
<keyword evidence="4" id="KW-0804">Transcription</keyword>
<keyword evidence="9" id="KW-1185">Reference proteome</keyword>
<evidence type="ECO:0000256" key="1">
    <source>
        <dbReference type="ARBA" id="ARBA00004123"/>
    </source>
</evidence>
<evidence type="ECO:0000313" key="8">
    <source>
        <dbReference type="EMBL" id="SPN98960.1"/>
    </source>
</evidence>
<evidence type="ECO:0000259" key="7">
    <source>
        <dbReference type="Pfam" id="PF04719"/>
    </source>
</evidence>
<comment type="similarity">
    <text evidence="2">Belongs to the TAF11 family.</text>
</comment>
<feature type="compositionally biased region" description="Polar residues" evidence="6">
    <location>
        <begin position="48"/>
        <end position="65"/>
    </location>
</feature>
<accession>A0AAE8MU53</accession>
<proteinExistence type="inferred from homology"/>
<feature type="compositionally biased region" description="Pro residues" evidence="6">
    <location>
        <begin position="246"/>
        <end position="255"/>
    </location>
</feature>
<evidence type="ECO:0000256" key="3">
    <source>
        <dbReference type="ARBA" id="ARBA00023015"/>
    </source>
</evidence>
<evidence type="ECO:0000256" key="2">
    <source>
        <dbReference type="ARBA" id="ARBA00009788"/>
    </source>
</evidence>
<keyword evidence="8" id="KW-0396">Initiation factor</keyword>
<dbReference type="GO" id="GO:0016251">
    <property type="term" value="F:RNA polymerase II general transcription initiation factor activity"/>
    <property type="evidence" value="ECO:0007669"/>
    <property type="project" value="TreeGrafter"/>
</dbReference>
<dbReference type="InterPro" id="IPR009072">
    <property type="entry name" value="Histone-fold"/>
</dbReference>
<reference evidence="8" key="1">
    <citation type="submission" date="2018-03" db="EMBL/GenBank/DDBJ databases">
        <authorList>
            <person name="Guldener U."/>
        </authorList>
    </citation>
    <scope>NUCLEOTIDE SEQUENCE</scope>
</reference>
<comment type="caution">
    <text evidence="8">The sequence shown here is derived from an EMBL/GenBank/DDBJ whole genome shotgun (WGS) entry which is preliminary data.</text>
</comment>
<dbReference type="GO" id="GO:0046982">
    <property type="term" value="F:protein heterodimerization activity"/>
    <property type="evidence" value="ECO:0007669"/>
    <property type="project" value="InterPro"/>
</dbReference>
<dbReference type="GO" id="GO:0003743">
    <property type="term" value="F:translation initiation factor activity"/>
    <property type="evidence" value="ECO:0007669"/>
    <property type="project" value="UniProtKB-KW"/>
</dbReference>
<keyword evidence="8" id="KW-0648">Protein biosynthesis</keyword>
<dbReference type="AlphaFoldDB" id="A0AAE8MU53"/>
<feature type="domain" description="TAFII28-like protein" evidence="7">
    <location>
        <begin position="167"/>
        <end position="279"/>
    </location>
</feature>
<evidence type="ECO:0000256" key="6">
    <source>
        <dbReference type="SAM" id="MobiDB-lite"/>
    </source>
</evidence>